<evidence type="ECO:0000256" key="2">
    <source>
        <dbReference type="ARBA" id="ARBA00006275"/>
    </source>
</evidence>
<dbReference type="InterPro" id="IPR033985">
    <property type="entry name" value="SusD-like_N"/>
</dbReference>
<comment type="subcellular location">
    <subcellularLocation>
        <location evidence="1">Cell outer membrane</location>
    </subcellularLocation>
</comment>
<sequence>MKYLNIVSAFFAAVLSVSCTGFLDDQIPQGTMSDSQLADRKYVDNLVISAYAVWISAEDINSSFSMWNYDVRSDDAYKGGNGTEDGDVFHNLEVSQGIMTTAWNINDMWVRLYNAISRANTALKELDMLDESSYPLKQQRIAEMRFLRGHGHFLLKQLYKNIVFVMDENLASDEYNNLSNTEYNNDAGWQLIADDFQFAYDNLPVTQADKGRPTKAAAAAYLAKTYLYKAYHQDDPASHRVTSINADDLKKVVEFTEASIMTAGGYGLEADFHNNFRPEPQYENGPESLWAMQYSINDGTTNGNCNWSFGLIVPNIPGVTDGGCDFYKPSQNLVNAFRTDAEGHPLFDTFNDDDYDMAEDYADPRLFLTVGMPGLPYEFNEKYMMDRTVTWSRSNGLYGYYVTLKYNVDPDSGYLVKGGGWWGSPMNHIVIRYADVLLMRAEALIQLNDGRIDEAIDLINSLRSRAKQSTAMISDYPSKYGVRFNVEPYSGTYSQEEALKMLKFERRVELAMESDRFFDLVRWGEAAEVLNSYYANEADNCSIYSSANFTADKNEYLPIPHSQISASNDHYTQNIGAW</sequence>
<reference evidence="9" key="2">
    <citation type="journal article" date="2021" name="PeerJ">
        <title>Extensive microbial diversity within the chicken gut microbiome revealed by metagenomics and culture.</title>
        <authorList>
            <person name="Gilroy R."/>
            <person name="Ravi A."/>
            <person name="Getino M."/>
            <person name="Pursley I."/>
            <person name="Horton D.L."/>
            <person name="Alikhan N.F."/>
            <person name="Baker D."/>
            <person name="Gharbi K."/>
            <person name="Hall N."/>
            <person name="Watson M."/>
            <person name="Adriaenssens E.M."/>
            <person name="Foster-Nyarko E."/>
            <person name="Jarju S."/>
            <person name="Secka A."/>
            <person name="Antonio M."/>
            <person name="Oren A."/>
            <person name="Chaudhuri R.R."/>
            <person name="La Ragione R."/>
            <person name="Hildebrand F."/>
            <person name="Pallen M.J."/>
        </authorList>
    </citation>
    <scope>NUCLEOTIDE SEQUENCE</scope>
    <source>
        <strain evidence="9">B1-3475</strain>
    </source>
</reference>
<evidence type="ECO:0000256" key="3">
    <source>
        <dbReference type="ARBA" id="ARBA00022729"/>
    </source>
</evidence>
<dbReference type="Proteomes" id="UP000823617">
    <property type="component" value="Unassembled WGS sequence"/>
</dbReference>
<keyword evidence="3 6" id="KW-0732">Signal</keyword>
<evidence type="ECO:0000313" key="10">
    <source>
        <dbReference type="Proteomes" id="UP000823617"/>
    </source>
</evidence>
<evidence type="ECO:0000256" key="6">
    <source>
        <dbReference type="SAM" id="SignalP"/>
    </source>
</evidence>
<gene>
    <name evidence="9" type="ORF">IAC08_07350</name>
</gene>
<comment type="caution">
    <text evidence="9">The sequence shown here is derived from an EMBL/GenBank/DDBJ whole genome shotgun (WGS) entry which is preliminary data.</text>
</comment>
<dbReference type="GO" id="GO:0009279">
    <property type="term" value="C:cell outer membrane"/>
    <property type="evidence" value="ECO:0007669"/>
    <property type="project" value="UniProtKB-SubCell"/>
</dbReference>
<evidence type="ECO:0000259" key="8">
    <source>
        <dbReference type="Pfam" id="PF14322"/>
    </source>
</evidence>
<dbReference type="Pfam" id="PF07980">
    <property type="entry name" value="SusD_RagB"/>
    <property type="match status" value="1"/>
</dbReference>
<evidence type="ECO:0000256" key="5">
    <source>
        <dbReference type="ARBA" id="ARBA00023237"/>
    </source>
</evidence>
<protein>
    <submittedName>
        <fullName evidence="9">RagB/SusD family nutrient uptake outer membrane protein</fullName>
    </submittedName>
</protein>
<feature type="chain" id="PRO_5038934828" evidence="6">
    <location>
        <begin position="24"/>
        <end position="578"/>
    </location>
</feature>
<keyword evidence="5" id="KW-0998">Cell outer membrane</keyword>
<dbReference type="InterPro" id="IPR011990">
    <property type="entry name" value="TPR-like_helical_dom_sf"/>
</dbReference>
<comment type="similarity">
    <text evidence="2">Belongs to the SusD family.</text>
</comment>
<dbReference type="AlphaFoldDB" id="A0A9D9HLT3"/>
<dbReference type="PROSITE" id="PS51257">
    <property type="entry name" value="PROKAR_LIPOPROTEIN"/>
    <property type="match status" value="1"/>
</dbReference>
<evidence type="ECO:0000259" key="7">
    <source>
        <dbReference type="Pfam" id="PF07980"/>
    </source>
</evidence>
<dbReference type="EMBL" id="JADIMK010000074">
    <property type="protein sequence ID" value="MBO8456203.1"/>
    <property type="molecule type" value="Genomic_DNA"/>
</dbReference>
<evidence type="ECO:0000256" key="4">
    <source>
        <dbReference type="ARBA" id="ARBA00023136"/>
    </source>
</evidence>
<keyword evidence="4" id="KW-0472">Membrane</keyword>
<proteinExistence type="inferred from homology"/>
<dbReference type="SUPFAM" id="SSF48452">
    <property type="entry name" value="TPR-like"/>
    <property type="match status" value="1"/>
</dbReference>
<dbReference type="Gene3D" id="1.25.40.390">
    <property type="match status" value="1"/>
</dbReference>
<organism evidence="9 10">
    <name type="scientific">Candidatus Cryptobacteroides intestinigallinarum</name>
    <dbReference type="NCBI Taxonomy" id="2840767"/>
    <lineage>
        <taxon>Bacteria</taxon>
        <taxon>Pseudomonadati</taxon>
        <taxon>Bacteroidota</taxon>
        <taxon>Bacteroidia</taxon>
        <taxon>Bacteroidales</taxon>
        <taxon>Candidatus Cryptobacteroides</taxon>
    </lineage>
</organism>
<dbReference type="InterPro" id="IPR012944">
    <property type="entry name" value="SusD_RagB_dom"/>
</dbReference>
<dbReference type="Pfam" id="PF14322">
    <property type="entry name" value="SusD-like_3"/>
    <property type="match status" value="1"/>
</dbReference>
<name>A0A9D9HLT3_9BACT</name>
<feature type="domain" description="RagB/SusD" evidence="7">
    <location>
        <begin position="286"/>
        <end position="576"/>
    </location>
</feature>
<feature type="domain" description="SusD-like N-terminal" evidence="8">
    <location>
        <begin position="41"/>
        <end position="227"/>
    </location>
</feature>
<accession>A0A9D9HLT3</accession>
<reference evidence="9" key="1">
    <citation type="submission" date="2020-10" db="EMBL/GenBank/DDBJ databases">
        <authorList>
            <person name="Gilroy R."/>
        </authorList>
    </citation>
    <scope>NUCLEOTIDE SEQUENCE</scope>
    <source>
        <strain evidence="9">B1-3475</strain>
    </source>
</reference>
<feature type="signal peptide" evidence="6">
    <location>
        <begin position="1"/>
        <end position="23"/>
    </location>
</feature>
<evidence type="ECO:0000313" key="9">
    <source>
        <dbReference type="EMBL" id="MBO8456203.1"/>
    </source>
</evidence>
<evidence type="ECO:0000256" key="1">
    <source>
        <dbReference type="ARBA" id="ARBA00004442"/>
    </source>
</evidence>